<dbReference type="PaxDb" id="2850-Phatr36211"/>
<feature type="compositionally biased region" description="Basic and acidic residues" evidence="1">
    <location>
        <begin position="575"/>
        <end position="592"/>
    </location>
</feature>
<feature type="chain" id="PRO_5002855585" evidence="2">
    <location>
        <begin position="37"/>
        <end position="678"/>
    </location>
</feature>
<dbReference type="Proteomes" id="UP000000759">
    <property type="component" value="Chromosome 9"/>
</dbReference>
<dbReference type="InParanoid" id="B7G0P8"/>
<feature type="compositionally biased region" description="Basic and acidic residues" evidence="1">
    <location>
        <begin position="609"/>
        <end position="621"/>
    </location>
</feature>
<organism evidence="3 4">
    <name type="scientific">Phaeodactylum tricornutum (strain CCAP 1055/1)</name>
    <dbReference type="NCBI Taxonomy" id="556484"/>
    <lineage>
        <taxon>Eukaryota</taxon>
        <taxon>Sar</taxon>
        <taxon>Stramenopiles</taxon>
        <taxon>Ochrophyta</taxon>
        <taxon>Bacillariophyta</taxon>
        <taxon>Bacillariophyceae</taxon>
        <taxon>Bacillariophycidae</taxon>
        <taxon>Naviculales</taxon>
        <taxon>Phaeodactylaceae</taxon>
        <taxon>Phaeodactylum</taxon>
    </lineage>
</organism>
<evidence type="ECO:0000256" key="2">
    <source>
        <dbReference type="SAM" id="SignalP"/>
    </source>
</evidence>
<dbReference type="AlphaFoldDB" id="B7G0P8"/>
<evidence type="ECO:0000313" key="4">
    <source>
        <dbReference type="Proteomes" id="UP000000759"/>
    </source>
</evidence>
<feature type="compositionally biased region" description="Basic and acidic residues" evidence="1">
    <location>
        <begin position="369"/>
        <end position="382"/>
    </location>
</feature>
<feature type="region of interest" description="Disordered" evidence="1">
    <location>
        <begin position="556"/>
        <end position="652"/>
    </location>
</feature>
<dbReference type="OrthoDB" id="49485at2759"/>
<feature type="region of interest" description="Disordered" evidence="1">
    <location>
        <begin position="263"/>
        <end position="508"/>
    </location>
</feature>
<keyword evidence="2" id="KW-0732">Signal</keyword>
<dbReference type="HOGENOM" id="CLU_351088_0_0_1"/>
<name>B7G0P8_PHATC</name>
<evidence type="ECO:0000256" key="1">
    <source>
        <dbReference type="SAM" id="MobiDB-lite"/>
    </source>
</evidence>
<keyword evidence="4" id="KW-1185">Reference proteome</keyword>
<reference evidence="4" key="2">
    <citation type="submission" date="2008-08" db="EMBL/GenBank/DDBJ databases">
        <authorList>
            <consortium name="Diatom Consortium"/>
            <person name="Grigoriev I."/>
            <person name="Grimwood J."/>
            <person name="Kuo A."/>
            <person name="Otillar R.P."/>
            <person name="Salamov A."/>
            <person name="Detter J.C."/>
            <person name="Lindquist E."/>
            <person name="Shapiro H."/>
            <person name="Lucas S."/>
            <person name="Glavina del Rio T."/>
            <person name="Pitluck S."/>
            <person name="Rokhsar D."/>
            <person name="Bowler C."/>
        </authorList>
    </citation>
    <scope>GENOME REANNOTATION</scope>
    <source>
        <strain evidence="4">CCAP 1055/1</strain>
    </source>
</reference>
<dbReference type="EMBL" id="CM000612">
    <property type="protein sequence ID" value="EEC47927.1"/>
    <property type="molecule type" value="Genomic_DNA"/>
</dbReference>
<feature type="signal peptide" evidence="2">
    <location>
        <begin position="1"/>
        <end position="36"/>
    </location>
</feature>
<proteinExistence type="predicted"/>
<evidence type="ECO:0000313" key="3">
    <source>
        <dbReference type="EMBL" id="EEC47927.1"/>
    </source>
</evidence>
<reference evidence="3 4" key="1">
    <citation type="journal article" date="2008" name="Nature">
        <title>The Phaeodactylum genome reveals the evolutionary history of diatom genomes.</title>
        <authorList>
            <person name="Bowler C."/>
            <person name="Allen A.E."/>
            <person name="Badger J.H."/>
            <person name="Grimwood J."/>
            <person name="Jabbari K."/>
            <person name="Kuo A."/>
            <person name="Maheswari U."/>
            <person name="Martens C."/>
            <person name="Maumus F."/>
            <person name="Otillar R.P."/>
            <person name="Rayko E."/>
            <person name="Salamov A."/>
            <person name="Vandepoele K."/>
            <person name="Beszteri B."/>
            <person name="Gruber A."/>
            <person name="Heijde M."/>
            <person name="Katinka M."/>
            <person name="Mock T."/>
            <person name="Valentin K."/>
            <person name="Verret F."/>
            <person name="Berges J.A."/>
            <person name="Brownlee C."/>
            <person name="Cadoret J.P."/>
            <person name="Chiovitti A."/>
            <person name="Choi C.J."/>
            <person name="Coesel S."/>
            <person name="De Martino A."/>
            <person name="Detter J.C."/>
            <person name="Durkin C."/>
            <person name="Falciatore A."/>
            <person name="Fournet J."/>
            <person name="Haruta M."/>
            <person name="Huysman M.J."/>
            <person name="Jenkins B.D."/>
            <person name="Jiroutova K."/>
            <person name="Jorgensen R.E."/>
            <person name="Joubert Y."/>
            <person name="Kaplan A."/>
            <person name="Kroger N."/>
            <person name="Kroth P.G."/>
            <person name="La Roche J."/>
            <person name="Lindquist E."/>
            <person name="Lommer M."/>
            <person name="Martin-Jezequel V."/>
            <person name="Lopez P.J."/>
            <person name="Lucas S."/>
            <person name="Mangogna M."/>
            <person name="McGinnis K."/>
            <person name="Medlin L.K."/>
            <person name="Montsant A."/>
            <person name="Oudot-Le Secq M.P."/>
            <person name="Napoli C."/>
            <person name="Obornik M."/>
            <person name="Parker M.S."/>
            <person name="Petit J.L."/>
            <person name="Porcel B.M."/>
            <person name="Poulsen N."/>
            <person name="Robison M."/>
            <person name="Rychlewski L."/>
            <person name="Rynearson T.A."/>
            <person name="Schmutz J."/>
            <person name="Shapiro H."/>
            <person name="Siaut M."/>
            <person name="Stanley M."/>
            <person name="Sussman M.R."/>
            <person name="Taylor A.R."/>
            <person name="Vardi A."/>
            <person name="von Dassow P."/>
            <person name="Vyverman W."/>
            <person name="Willis A."/>
            <person name="Wyrwicz L.S."/>
            <person name="Rokhsar D.S."/>
            <person name="Weissenbach J."/>
            <person name="Armbrust E.V."/>
            <person name="Green B.R."/>
            <person name="Van de Peer Y."/>
            <person name="Grigoriev I.V."/>
        </authorList>
    </citation>
    <scope>NUCLEOTIDE SEQUENCE [LARGE SCALE GENOMIC DNA]</scope>
    <source>
        <strain evidence="3 4">CCAP 1055/1</strain>
    </source>
</reference>
<feature type="region of interest" description="Disordered" evidence="1">
    <location>
        <begin position="181"/>
        <end position="236"/>
    </location>
</feature>
<accession>B7G0P8</accession>
<feature type="region of interest" description="Disordered" evidence="1">
    <location>
        <begin position="41"/>
        <end position="89"/>
    </location>
</feature>
<feature type="compositionally biased region" description="Basic and acidic residues" evidence="1">
    <location>
        <begin position="448"/>
        <end position="461"/>
    </location>
</feature>
<dbReference type="RefSeq" id="XP_002180519.1">
    <property type="nucleotide sequence ID" value="XM_002180483.1"/>
</dbReference>
<protein>
    <submittedName>
        <fullName evidence="3">Uncharacterized protein</fullName>
    </submittedName>
</protein>
<feature type="compositionally biased region" description="Polar residues" evidence="1">
    <location>
        <begin position="330"/>
        <end position="357"/>
    </location>
</feature>
<feature type="compositionally biased region" description="Acidic residues" evidence="1">
    <location>
        <begin position="498"/>
        <end position="508"/>
    </location>
</feature>
<gene>
    <name evidence="3" type="ORF">PHATRDRAFT_36211</name>
</gene>
<dbReference type="KEGG" id="pti:PHATRDRAFT_36211"/>
<feature type="compositionally biased region" description="Basic and acidic residues" evidence="1">
    <location>
        <begin position="182"/>
        <end position="191"/>
    </location>
</feature>
<sequence length="678" mass="74966">MAAWFRPLRTVLRAPRRRKLGTILLTGLWFWARGCTGPPPAVAAAAHSMPSSRVAPSRQTRTRHGSTAANPSRKAGTAPGAAPRHTVASRRGTRWLVATGTGTVLAATGYAVTERRHRAKEQFRQDHPDQPELYDQREEIVGDELVYTKVTTRSQQDEEKALVTTRKLVREQARKMVQNVLHEQEQREKKGTANRGGNVPRAWQEETERRRTRPADDLPPALRDTGATKSNSDTPLAWRQRVEQILKPPSPPKPVVPQLDNITPFVGRAPPPSRTGINGDYDASGMMMSEIDYGDIEPPPAVSNSDAPQAWKQKGRQTIDDIIDEEDTNSDAPQAWTESTGATSTDNTNRDAPSAWSNAPPRPSVDNALSKRENLPPRRSIEEVLGVDDSLPDPAASMIPTGNQPNLEGILSSDKSDSDAPLMWREGGVAGNTNEALPPADGDTPLLWREEAQRQRREGRPQRYPWEGPPPPENAKSVVTDGLAYPEPDAQPSRDPDPIAEESEAENELAAFEEEPVVMEELSVTDESAFAEAPPLLEYEPPRVTMDDLETEIHVAESKREETSSELVSQVETAAPKEAEVPELESVTKVEDLLEDQGATADVVDFVDPDNKTNRSDPAKSDRKKQKMNQPKTKEEEEELQRKYAAAPTLEDKAFQILKDLGMLEDISEENESEDKST</sequence>
<feature type="compositionally biased region" description="Basic and acidic residues" evidence="1">
    <location>
        <begin position="203"/>
        <end position="216"/>
    </location>
</feature>
<dbReference type="GeneID" id="7201217"/>